<dbReference type="AlphaFoldDB" id="A0A397S8N0"/>
<evidence type="ECO:0000313" key="3">
    <source>
        <dbReference type="Proteomes" id="UP000265703"/>
    </source>
</evidence>
<name>A0A397S8N0_9GLOM</name>
<comment type="caution">
    <text evidence="2">The sequence shown here is derived from an EMBL/GenBank/DDBJ whole genome shotgun (WGS) entry which is preliminary data.</text>
</comment>
<evidence type="ECO:0000256" key="1">
    <source>
        <dbReference type="SAM" id="MobiDB-lite"/>
    </source>
</evidence>
<reference evidence="2 3" key="1">
    <citation type="submission" date="2018-06" db="EMBL/GenBank/DDBJ databases">
        <title>Comparative genomics reveals the genomic features of Rhizophagus irregularis, R. cerebriforme, R. diaphanum and Gigaspora rosea, and their symbiotic lifestyle signature.</title>
        <authorList>
            <person name="Morin E."/>
            <person name="San Clemente H."/>
            <person name="Chen E.C.H."/>
            <person name="De La Providencia I."/>
            <person name="Hainaut M."/>
            <person name="Kuo A."/>
            <person name="Kohler A."/>
            <person name="Murat C."/>
            <person name="Tang N."/>
            <person name="Roy S."/>
            <person name="Loubradou J."/>
            <person name="Henrissat B."/>
            <person name="Grigoriev I.V."/>
            <person name="Corradi N."/>
            <person name="Roux C."/>
            <person name="Martin F.M."/>
        </authorList>
    </citation>
    <scope>NUCLEOTIDE SEQUENCE [LARGE SCALE GENOMIC DNA]</scope>
    <source>
        <strain evidence="2 3">DAOM 227022</strain>
    </source>
</reference>
<evidence type="ECO:0000313" key="2">
    <source>
        <dbReference type="EMBL" id="RIA81842.1"/>
    </source>
</evidence>
<feature type="compositionally biased region" description="Basic and acidic residues" evidence="1">
    <location>
        <begin position="49"/>
        <end position="63"/>
    </location>
</feature>
<sequence>METDNNIRVLWKINTESPSETTKNKCKVVMTKIADISKSLLSQDEEIHDNEQEKIEQNEDYGKNNEINIKNNENDKQNIEDNSKEKYDMSPITPSAK</sequence>
<feature type="compositionally biased region" description="Basic and acidic residues" evidence="1">
    <location>
        <begin position="72"/>
        <end position="88"/>
    </location>
</feature>
<protein>
    <submittedName>
        <fullName evidence="2">Uncharacterized protein</fullName>
    </submittedName>
</protein>
<feature type="region of interest" description="Disordered" evidence="1">
    <location>
        <begin position="38"/>
        <end position="97"/>
    </location>
</feature>
<gene>
    <name evidence="2" type="ORF">C1645_836310</name>
</gene>
<accession>A0A397S8N0</accession>
<keyword evidence="3" id="KW-1185">Reference proteome</keyword>
<organism evidence="2 3">
    <name type="scientific">Glomus cerebriforme</name>
    <dbReference type="NCBI Taxonomy" id="658196"/>
    <lineage>
        <taxon>Eukaryota</taxon>
        <taxon>Fungi</taxon>
        <taxon>Fungi incertae sedis</taxon>
        <taxon>Mucoromycota</taxon>
        <taxon>Glomeromycotina</taxon>
        <taxon>Glomeromycetes</taxon>
        <taxon>Glomerales</taxon>
        <taxon>Glomeraceae</taxon>
        <taxon>Glomus</taxon>
    </lineage>
</organism>
<dbReference type="EMBL" id="QKYT01000737">
    <property type="protein sequence ID" value="RIA81842.1"/>
    <property type="molecule type" value="Genomic_DNA"/>
</dbReference>
<dbReference type="Proteomes" id="UP000265703">
    <property type="component" value="Unassembled WGS sequence"/>
</dbReference>
<proteinExistence type="predicted"/>